<evidence type="ECO:0000313" key="2">
    <source>
        <dbReference type="EMBL" id="GFQ76744.1"/>
    </source>
</evidence>
<organism evidence="2 3">
    <name type="scientific">Trichonephila clavata</name>
    <name type="common">Joro spider</name>
    <name type="synonym">Nephila clavata</name>
    <dbReference type="NCBI Taxonomy" id="2740835"/>
    <lineage>
        <taxon>Eukaryota</taxon>
        <taxon>Metazoa</taxon>
        <taxon>Ecdysozoa</taxon>
        <taxon>Arthropoda</taxon>
        <taxon>Chelicerata</taxon>
        <taxon>Arachnida</taxon>
        <taxon>Araneae</taxon>
        <taxon>Araneomorphae</taxon>
        <taxon>Entelegynae</taxon>
        <taxon>Araneoidea</taxon>
        <taxon>Nephilidae</taxon>
        <taxon>Trichonephila</taxon>
    </lineage>
</organism>
<dbReference type="AlphaFoldDB" id="A0A8X6KKH2"/>
<protein>
    <submittedName>
        <fullName evidence="2">Uncharacterized protein</fullName>
    </submittedName>
</protein>
<accession>A0A8X6KKH2</accession>
<dbReference type="Proteomes" id="UP000887116">
    <property type="component" value="Unassembled WGS sequence"/>
</dbReference>
<evidence type="ECO:0000313" key="3">
    <source>
        <dbReference type="Proteomes" id="UP000887116"/>
    </source>
</evidence>
<comment type="caution">
    <text evidence="2">The sequence shown here is derived from an EMBL/GenBank/DDBJ whole genome shotgun (WGS) entry which is preliminary data.</text>
</comment>
<sequence length="101" mass="11613">MKKKLRNEPIKKSSEELTSDKDISSAFCGHYARVSNYRPNFKILKSDLKPQQNNNSADFQQLFIGDLNLEELRNGISTLVKRKSAGPDRILLEFLINLRDC</sequence>
<gene>
    <name evidence="2" type="ORF">TNCT_381541</name>
</gene>
<reference evidence="2" key="1">
    <citation type="submission" date="2020-07" db="EMBL/GenBank/DDBJ databases">
        <title>Multicomponent nature underlies the extraordinary mechanical properties of spider dragline silk.</title>
        <authorList>
            <person name="Kono N."/>
            <person name="Nakamura H."/>
            <person name="Mori M."/>
            <person name="Yoshida Y."/>
            <person name="Ohtoshi R."/>
            <person name="Malay A.D."/>
            <person name="Moran D.A.P."/>
            <person name="Tomita M."/>
            <person name="Numata K."/>
            <person name="Arakawa K."/>
        </authorList>
    </citation>
    <scope>NUCLEOTIDE SEQUENCE</scope>
</reference>
<dbReference type="EMBL" id="BMAO01031644">
    <property type="protein sequence ID" value="GFQ76744.1"/>
    <property type="molecule type" value="Genomic_DNA"/>
</dbReference>
<name>A0A8X6KKH2_TRICU</name>
<evidence type="ECO:0000256" key="1">
    <source>
        <dbReference type="SAM" id="MobiDB-lite"/>
    </source>
</evidence>
<proteinExistence type="predicted"/>
<dbReference type="OrthoDB" id="409048at2759"/>
<keyword evidence="3" id="KW-1185">Reference proteome</keyword>
<feature type="region of interest" description="Disordered" evidence="1">
    <location>
        <begin position="1"/>
        <end position="20"/>
    </location>
</feature>